<dbReference type="PANTHER" id="PTHR37315">
    <property type="entry name" value="UPF0311 PROTEIN BLR7842"/>
    <property type="match status" value="1"/>
</dbReference>
<dbReference type="Pfam" id="PF11578">
    <property type="entry name" value="DUF3237"/>
    <property type="match status" value="1"/>
</dbReference>
<dbReference type="InterPro" id="IPR020915">
    <property type="entry name" value="UPF0311"/>
</dbReference>
<feature type="compositionally biased region" description="Basic and acidic residues" evidence="1">
    <location>
        <begin position="58"/>
        <end position="73"/>
    </location>
</feature>
<name>A0A166YR36_9PEZI</name>
<reference evidence="2 3" key="1">
    <citation type="submission" date="2015-06" db="EMBL/GenBank/DDBJ databases">
        <title>Survival trade-offs in plant roots during colonization by closely related pathogenic and mutualistic fungi.</title>
        <authorList>
            <person name="Hacquard S."/>
            <person name="Kracher B."/>
            <person name="Hiruma K."/>
            <person name="Weinman A."/>
            <person name="Muench P."/>
            <person name="Garrido Oter R."/>
            <person name="Ver Loren van Themaat E."/>
            <person name="Dallerey J.-F."/>
            <person name="Damm U."/>
            <person name="Henrissat B."/>
            <person name="Lespinet O."/>
            <person name="Thon M."/>
            <person name="Kemen E."/>
            <person name="McHardy A.C."/>
            <person name="Schulze-Lefert P."/>
            <person name="O'Connell R.J."/>
        </authorList>
    </citation>
    <scope>NUCLEOTIDE SEQUENCE [LARGE SCALE GENOMIC DNA]</scope>
    <source>
        <strain evidence="2 3">0861</strain>
    </source>
</reference>
<dbReference type="AlphaFoldDB" id="A0A166YR36"/>
<comment type="caution">
    <text evidence="2">The sequence shown here is derived from an EMBL/GenBank/DDBJ whole genome shotgun (WGS) entry which is preliminary data.</text>
</comment>
<accession>A0A166YR36</accession>
<dbReference type="Gene3D" id="2.40.160.20">
    <property type="match status" value="1"/>
</dbReference>
<dbReference type="STRING" id="708197.A0A166YR36"/>
<sequence>MTETEDQQLAPVGHTYGFWSLPGSLPGNSDWDTAWICEPQVGFARLPERNLARQHGGWGREVEEVSDEHESKSPRVNAKETGSSNHFPYPTMSLPTPILEFDFRLAVRFAPKITETVVRNGKMVELAREVCGSWSGSLGSGVVVSGGHDLDRTKLGTRTVHKIVTAFKLQTSEEEPASLEMGTRGLLGEPSDVLHQTAHRLDGGARIDPRKYYYRMFINLTTTDERYVEKVRGVLWMGSGMWDRNELVIDAYRVG</sequence>
<evidence type="ECO:0000313" key="3">
    <source>
        <dbReference type="Proteomes" id="UP000076552"/>
    </source>
</evidence>
<gene>
    <name evidence="2" type="ORF">CT0861_05849</name>
</gene>
<dbReference type="Proteomes" id="UP000076552">
    <property type="component" value="Unassembled WGS sequence"/>
</dbReference>
<dbReference type="EMBL" id="LFIV01000004">
    <property type="protein sequence ID" value="KZL77959.1"/>
    <property type="molecule type" value="Genomic_DNA"/>
</dbReference>
<dbReference type="PANTHER" id="PTHR37315:SF1">
    <property type="entry name" value="UPF0311 PROTEIN BLR7842"/>
    <property type="match status" value="1"/>
</dbReference>
<proteinExistence type="predicted"/>
<evidence type="ECO:0000313" key="2">
    <source>
        <dbReference type="EMBL" id="KZL77959.1"/>
    </source>
</evidence>
<evidence type="ECO:0000256" key="1">
    <source>
        <dbReference type="SAM" id="MobiDB-lite"/>
    </source>
</evidence>
<organism evidence="2 3">
    <name type="scientific">Colletotrichum tofieldiae</name>
    <dbReference type="NCBI Taxonomy" id="708197"/>
    <lineage>
        <taxon>Eukaryota</taxon>
        <taxon>Fungi</taxon>
        <taxon>Dikarya</taxon>
        <taxon>Ascomycota</taxon>
        <taxon>Pezizomycotina</taxon>
        <taxon>Sordariomycetes</taxon>
        <taxon>Hypocreomycetidae</taxon>
        <taxon>Glomerellales</taxon>
        <taxon>Glomerellaceae</taxon>
        <taxon>Colletotrichum</taxon>
        <taxon>Colletotrichum spaethianum species complex</taxon>
    </lineage>
</organism>
<protein>
    <submittedName>
        <fullName evidence="2">UPF0311 protein</fullName>
    </submittedName>
</protein>
<keyword evidence="3" id="KW-1185">Reference proteome</keyword>
<feature type="region of interest" description="Disordered" evidence="1">
    <location>
        <begin position="55"/>
        <end position="89"/>
    </location>
</feature>